<organism evidence="1 2">
    <name type="scientific">Enterocloster lavalensis</name>
    <dbReference type="NCBI Taxonomy" id="460384"/>
    <lineage>
        <taxon>Bacteria</taxon>
        <taxon>Bacillati</taxon>
        <taxon>Bacillota</taxon>
        <taxon>Clostridia</taxon>
        <taxon>Lachnospirales</taxon>
        <taxon>Lachnospiraceae</taxon>
        <taxon>Enterocloster</taxon>
    </lineage>
</organism>
<evidence type="ECO:0008006" key="3">
    <source>
        <dbReference type="Google" id="ProtNLM"/>
    </source>
</evidence>
<name>A0A1I0K360_9FIRM</name>
<sequence>MREILIRHWEHYPRMEAQDLVKLIYQSEFGGGHLIRDPGESLRRLQAEYDAREWGAAEAQNGALAASDPDEWKYVEPAGGGMCRIKLAALDLGLEAETLNRMFVRSAEEVKGSVSGMRAGLSELLNLCGAEISLDRETVRAYIRAYEAKEYPAVSHSSAYREAYHPAYRIVNAMYGRYLPLFVRIDRLLGEAGGRTVNIAVDGMSGSGKSTLAKLLTGLYGCNVFHMDDFFLQPFQRVPERFHEPGGNVDYERFKTQVIDCLDSPQGVEYQVYDCGAQRLSKTVRAPRRTFNVIEGSYSQHPYFGNCYDLRVFLEVGEDEQRERIRRRNGEFMLRRFEEEWIPMENAYFKACNIRENSQMVLTNRDQML</sequence>
<dbReference type="SUPFAM" id="SSF52540">
    <property type="entry name" value="P-loop containing nucleoside triphosphate hydrolases"/>
    <property type="match status" value="1"/>
</dbReference>
<evidence type="ECO:0000313" key="2">
    <source>
        <dbReference type="Proteomes" id="UP000198508"/>
    </source>
</evidence>
<gene>
    <name evidence="1" type="ORF">SAMN05216313_14140</name>
</gene>
<dbReference type="STRING" id="460384.SAMN05216313_14140"/>
<proteinExistence type="predicted"/>
<dbReference type="Gene3D" id="3.40.50.300">
    <property type="entry name" value="P-loop containing nucleotide triphosphate hydrolases"/>
    <property type="match status" value="1"/>
</dbReference>
<dbReference type="Proteomes" id="UP000198508">
    <property type="component" value="Unassembled WGS sequence"/>
</dbReference>
<dbReference type="RefSeq" id="WP_092370707.1">
    <property type="nucleotide sequence ID" value="NZ_DAINWJ010000066.1"/>
</dbReference>
<keyword evidence="2" id="KW-1185">Reference proteome</keyword>
<evidence type="ECO:0000313" key="1">
    <source>
        <dbReference type="EMBL" id="SEU17132.1"/>
    </source>
</evidence>
<reference evidence="2" key="1">
    <citation type="submission" date="2016-10" db="EMBL/GenBank/DDBJ databases">
        <authorList>
            <person name="Varghese N."/>
            <person name="Submissions S."/>
        </authorList>
    </citation>
    <scope>NUCLEOTIDE SEQUENCE [LARGE SCALE GENOMIC DNA]</scope>
    <source>
        <strain evidence="2">NLAE-zl-G277</strain>
    </source>
</reference>
<dbReference type="EMBL" id="FOIM01000041">
    <property type="protein sequence ID" value="SEU17132.1"/>
    <property type="molecule type" value="Genomic_DNA"/>
</dbReference>
<accession>A0A1I0K360</accession>
<dbReference type="InterPro" id="IPR027417">
    <property type="entry name" value="P-loop_NTPase"/>
</dbReference>
<protein>
    <recommendedName>
        <fullName evidence="3">Uridine kinase</fullName>
    </recommendedName>
</protein>
<dbReference type="AlphaFoldDB" id="A0A1I0K360"/>